<dbReference type="PANTHER" id="PTHR35561:SF1">
    <property type="entry name" value="RNA 2',3'-CYCLIC PHOSPHODIESTERASE"/>
    <property type="match status" value="1"/>
</dbReference>
<dbReference type="Gene3D" id="3.90.1140.10">
    <property type="entry name" value="Cyclic phosphodiesterase"/>
    <property type="match status" value="1"/>
</dbReference>
<keyword evidence="1" id="KW-0378">Hydrolase</keyword>
<evidence type="ECO:0000313" key="3">
    <source>
        <dbReference type="Proteomes" id="UP001262754"/>
    </source>
</evidence>
<accession>A0ABU1N5N4</accession>
<keyword evidence="3" id="KW-1185">Reference proteome</keyword>
<dbReference type="SUPFAM" id="SSF55144">
    <property type="entry name" value="LigT-like"/>
    <property type="match status" value="1"/>
</dbReference>
<evidence type="ECO:0000256" key="1">
    <source>
        <dbReference type="ARBA" id="ARBA00022801"/>
    </source>
</evidence>
<dbReference type="Proteomes" id="UP001262754">
    <property type="component" value="Unassembled WGS sequence"/>
</dbReference>
<dbReference type="EMBL" id="JAVDRL010000014">
    <property type="protein sequence ID" value="MDR6533757.1"/>
    <property type="molecule type" value="Genomic_DNA"/>
</dbReference>
<keyword evidence="2" id="KW-0436">Ligase</keyword>
<reference evidence="2 3" key="1">
    <citation type="submission" date="2023-07" db="EMBL/GenBank/DDBJ databases">
        <title>Sorghum-associated microbial communities from plants grown in Nebraska, USA.</title>
        <authorList>
            <person name="Schachtman D."/>
        </authorList>
    </citation>
    <scope>NUCLEOTIDE SEQUENCE [LARGE SCALE GENOMIC DNA]</scope>
    <source>
        <strain evidence="2 3">DS2154</strain>
    </source>
</reference>
<name>A0ABU1N5N4_9CAUL</name>
<organism evidence="2 3">
    <name type="scientific">Caulobacter rhizosphaerae</name>
    <dbReference type="NCBI Taxonomy" id="2010972"/>
    <lineage>
        <taxon>Bacteria</taxon>
        <taxon>Pseudomonadati</taxon>
        <taxon>Pseudomonadota</taxon>
        <taxon>Alphaproteobacteria</taxon>
        <taxon>Caulobacterales</taxon>
        <taxon>Caulobacteraceae</taxon>
        <taxon>Caulobacter</taxon>
    </lineage>
</organism>
<evidence type="ECO:0000313" key="2">
    <source>
        <dbReference type="EMBL" id="MDR6533757.1"/>
    </source>
</evidence>
<comment type="caution">
    <text evidence="2">The sequence shown here is derived from an EMBL/GenBank/DDBJ whole genome shotgun (WGS) entry which is preliminary data.</text>
</comment>
<protein>
    <submittedName>
        <fullName evidence="2">2'-5' RNA ligase</fullName>
        <ecNumber evidence="2">6.5.1.-</ecNumber>
    </submittedName>
</protein>
<dbReference type="Pfam" id="PF13563">
    <property type="entry name" value="2_5_RNA_ligase2"/>
    <property type="match status" value="1"/>
</dbReference>
<proteinExistence type="predicted"/>
<dbReference type="InterPro" id="IPR009097">
    <property type="entry name" value="Cyclic_Pdiesterase"/>
</dbReference>
<dbReference type="InterPro" id="IPR004175">
    <property type="entry name" value="RNA_CPDase"/>
</dbReference>
<gene>
    <name evidence="2" type="ORF">J2800_004527</name>
</gene>
<dbReference type="PANTHER" id="PTHR35561">
    <property type="entry name" value="RNA 2',3'-CYCLIC PHOSPHODIESTERASE"/>
    <property type="match status" value="1"/>
</dbReference>
<sequence>MTDQFSLFDAPPVTDRLFFAIFPDVETAAGIARHADALRASHQLGGRPLAPERFHITLHHLGDHAGVRRDIVTMARQAAEAMTAPPFEVLFDRAASFHNGGNNPFVLQGGEGLEALKAFQRDLGLEMARAGLGKWVDRTFTPHVTMLYDRRLVAEQPLPPIRWTVGGFTLVHSLLGRTEHIPLARWTLR</sequence>
<dbReference type="EC" id="6.5.1.-" evidence="2"/>
<dbReference type="GO" id="GO:0016874">
    <property type="term" value="F:ligase activity"/>
    <property type="evidence" value="ECO:0007669"/>
    <property type="project" value="UniProtKB-KW"/>
</dbReference>